<dbReference type="GO" id="GO:0043565">
    <property type="term" value="F:sequence-specific DNA binding"/>
    <property type="evidence" value="ECO:0007669"/>
    <property type="project" value="InterPro"/>
</dbReference>
<dbReference type="Pfam" id="PF14526">
    <property type="entry name" value="Cass2"/>
    <property type="match status" value="1"/>
</dbReference>
<dbReference type="SMART" id="SM00342">
    <property type="entry name" value="HTH_ARAC"/>
    <property type="match status" value="1"/>
</dbReference>
<keyword evidence="1" id="KW-0805">Transcription regulation</keyword>
<sequence>MIHLIMDSINYMEERLDQPLQIEEVAEEACMSKFHYQRLFHMLTGIAVAEYIRKRRLTLAAEEFMTKQVKVIDAAVKYGYETPESFAKAFKRHHGYTPAAVKTGEYTVKAYPRLSFELQIKGVEPMHYRIVEKDSFSIMGRRLKTTTKNSQNKQDIPAFWKRVNQEGWTDSLAHAAGELGYIGVCAHFDETLETFDYIIGIEQGEEEPDSTMTVEQIPASTWAVFQAKGPVETAMHSTWTRIFTEWFPASGYEHAGGMEMETYPLDGEIHSPDHVTLIWIPIRKQS</sequence>
<name>A0A653LXR7_BACAB</name>
<dbReference type="InterPro" id="IPR010499">
    <property type="entry name" value="AraC_E-bd"/>
</dbReference>
<dbReference type="InterPro" id="IPR029441">
    <property type="entry name" value="Cass2"/>
</dbReference>
<proteinExistence type="predicted"/>
<dbReference type="InterPro" id="IPR018060">
    <property type="entry name" value="HTH_AraC"/>
</dbReference>
<evidence type="ECO:0000256" key="2">
    <source>
        <dbReference type="ARBA" id="ARBA00023125"/>
    </source>
</evidence>
<evidence type="ECO:0000259" key="4">
    <source>
        <dbReference type="PROSITE" id="PS01124"/>
    </source>
</evidence>
<dbReference type="RefSeq" id="WP_159160217.1">
    <property type="nucleotide sequence ID" value="NZ_CP069098.1"/>
</dbReference>
<keyword evidence="3" id="KW-0804">Transcription</keyword>
<dbReference type="InterPro" id="IPR011256">
    <property type="entry name" value="Reg_factor_effector_dom_sf"/>
</dbReference>
<evidence type="ECO:0000313" key="5">
    <source>
        <dbReference type="EMBL" id="VXA96480.1"/>
    </source>
</evidence>
<organism evidence="5 6">
    <name type="scientific">Bacillus altitudinis</name>
    <dbReference type="NCBI Taxonomy" id="293387"/>
    <lineage>
        <taxon>Bacteria</taxon>
        <taxon>Bacillati</taxon>
        <taxon>Bacillota</taxon>
        <taxon>Bacilli</taxon>
        <taxon>Bacillales</taxon>
        <taxon>Bacillaceae</taxon>
        <taxon>Bacillus</taxon>
    </lineage>
</organism>
<dbReference type="Gene3D" id="1.10.10.60">
    <property type="entry name" value="Homeodomain-like"/>
    <property type="match status" value="2"/>
</dbReference>
<dbReference type="PROSITE" id="PS01124">
    <property type="entry name" value="HTH_ARAC_FAMILY_2"/>
    <property type="match status" value="1"/>
</dbReference>
<feature type="domain" description="HTH araC/xylS-type" evidence="4">
    <location>
        <begin position="6"/>
        <end position="104"/>
    </location>
</feature>
<protein>
    <recommendedName>
        <fullName evidence="4">HTH araC/xylS-type domain-containing protein</fullName>
    </recommendedName>
</protein>
<dbReference type="Pfam" id="PF12833">
    <property type="entry name" value="HTH_18"/>
    <property type="match status" value="1"/>
</dbReference>
<dbReference type="SMART" id="SM00871">
    <property type="entry name" value="AraC_E_bind"/>
    <property type="match status" value="1"/>
</dbReference>
<dbReference type="PANTHER" id="PTHR47504:SF5">
    <property type="entry name" value="RIGHT ORIGIN-BINDING PROTEIN"/>
    <property type="match status" value="1"/>
</dbReference>
<accession>A0A653LXR7</accession>
<evidence type="ECO:0000313" key="6">
    <source>
        <dbReference type="Proteomes" id="UP000433089"/>
    </source>
</evidence>
<reference evidence="5 6" key="1">
    <citation type="submission" date="2019-10" db="EMBL/GenBank/DDBJ databases">
        <authorList>
            <person name="Karimi E."/>
        </authorList>
    </citation>
    <scope>NUCLEOTIDE SEQUENCE [LARGE SCALE GENOMIC DNA]</scope>
    <source>
        <strain evidence="5">Bacillus sp. 348</strain>
    </source>
</reference>
<evidence type="ECO:0000256" key="1">
    <source>
        <dbReference type="ARBA" id="ARBA00023015"/>
    </source>
</evidence>
<dbReference type="EMBL" id="CABWLH010000006">
    <property type="protein sequence ID" value="VXA96480.1"/>
    <property type="molecule type" value="Genomic_DNA"/>
</dbReference>
<dbReference type="SUPFAM" id="SSF46689">
    <property type="entry name" value="Homeodomain-like"/>
    <property type="match status" value="2"/>
</dbReference>
<dbReference type="AlphaFoldDB" id="A0A653LXR7"/>
<dbReference type="InterPro" id="IPR009057">
    <property type="entry name" value="Homeodomain-like_sf"/>
</dbReference>
<evidence type="ECO:0000256" key="3">
    <source>
        <dbReference type="ARBA" id="ARBA00023163"/>
    </source>
</evidence>
<dbReference type="PANTHER" id="PTHR47504">
    <property type="entry name" value="RIGHT ORIGIN-BINDING PROTEIN"/>
    <property type="match status" value="1"/>
</dbReference>
<dbReference type="Proteomes" id="UP000433089">
    <property type="component" value="Unassembled WGS sequence"/>
</dbReference>
<gene>
    <name evidence="5" type="ORF">BACI348_140122</name>
</gene>
<dbReference type="Gene3D" id="3.20.80.10">
    <property type="entry name" value="Regulatory factor, effector binding domain"/>
    <property type="match status" value="1"/>
</dbReference>
<dbReference type="GO" id="GO:0003700">
    <property type="term" value="F:DNA-binding transcription factor activity"/>
    <property type="evidence" value="ECO:0007669"/>
    <property type="project" value="InterPro"/>
</dbReference>
<keyword evidence="2" id="KW-0238">DNA-binding</keyword>
<dbReference type="InterPro" id="IPR050959">
    <property type="entry name" value="MarA-like"/>
</dbReference>
<dbReference type="SUPFAM" id="SSF55136">
    <property type="entry name" value="Probable bacterial effector-binding domain"/>
    <property type="match status" value="1"/>
</dbReference>